<dbReference type="FunFam" id="1.25.10.10:FF:000002">
    <property type="entry name" value="AP complex subunit beta"/>
    <property type="match status" value="1"/>
</dbReference>
<dbReference type="Pfam" id="PF09066">
    <property type="entry name" value="B2-adapt-app_C"/>
    <property type="match status" value="1"/>
</dbReference>
<dbReference type="Gene3D" id="1.25.10.10">
    <property type="entry name" value="Leucine-rich Repeat Variant"/>
    <property type="match status" value="1"/>
</dbReference>
<dbReference type="GO" id="GO:0030131">
    <property type="term" value="C:clathrin adaptor complex"/>
    <property type="evidence" value="ECO:0007669"/>
    <property type="project" value="InterPro"/>
</dbReference>
<keyword evidence="2 7" id="KW-0813">Transport</keyword>
<sequence length="943" mass="103551">MVCSVSICAGEIFELKAELNSDKKEKKKEAVKKVIASMTVGKDVSALFPDVVNCMQTDNLELKKLVYLYLMNYAKSQPDMAIMAVNTFVKDCEDANPLIRALAVRTMGCIRVDKITEYLCEPLRKCLKDEDPYVRKTAAVCVAKLHDINAQLVEDQGFLDTLKDLISDSNPMVVANAVAALSEIAESHPNSNLLDLNPQSINKLLTALNECTEWGQIFILDCLANYTPRDDRESQSICERVTPRLSHANSAVVLSAVKVLMKFMEMLPKDLDYYGTLLKKLAPPLVTLLSAEPELQYVALRNINLIVQKRPEILKHEMKVFFVKYNDPIYVKLEKLDIMIRLASQANIAQVLAELKEYATEVDVDFVRKAVRAIGRCAIKVEQSAERCVSTLLDLIQTKVNYVVQEAIVVIKDIFRKYPNKYESVIATLCENLDSLDEPEARAAMIWIVGEYAERIDNADELLESFLEGFHDESTQVQLQLLTAIVKLFLKKPTETQELVQQVLSLATQDSDNPDLRDRGYIYWRLLSTDPVAAKEVVLAEKPLISEETDLIEPTLLEELICHIGTLASVYHKPPSAFVEGSRGVMHKRLPARTGSGESTESPDVGTAAGGSAPEAAPSIIPSQGDLLGDLLNLDMAPPTTTGPPPPNTGMQMGGMDLLGGGLDSLVGISHSMGAGFGAAPAVMPASLNAPVGGGLGDLFDLGGGVGMPMGAYIPPKTVWLPAMKAKGLEISGTFARRAGVIQMELILTNKAMSVMTDFAIQFNRNSFGLAPAGPLQVLTPLGPNQTIEVSLPLSTVGPVMKMDPLNNLQVAVKNNIDVFYFSCQYPISMLFVEDGKMERQVFLATWKDIPNDNESQFQIKDCHLNSDAASSKLQGSNIFTIAKRTVEGQDMLYMSIKLSNGIWVLAELRVQAGNPNYTISLKCRAPEVSQCVFQCYEAVLKN</sequence>
<dbReference type="GO" id="GO:0030276">
    <property type="term" value="F:clathrin binding"/>
    <property type="evidence" value="ECO:0007669"/>
    <property type="project" value="InterPro"/>
</dbReference>
<evidence type="ECO:0000256" key="4">
    <source>
        <dbReference type="ARBA" id="ARBA00022990"/>
    </source>
</evidence>
<dbReference type="InterPro" id="IPR002553">
    <property type="entry name" value="Clathrin/coatomer_adapt-like_N"/>
</dbReference>
<evidence type="ECO:0000313" key="12">
    <source>
        <dbReference type="Proteomes" id="UP000314982"/>
    </source>
</evidence>
<name>A0A4W5NE62_9TELE</name>
<organism evidence="11 12">
    <name type="scientific">Hucho hucho</name>
    <name type="common">huchen</name>
    <dbReference type="NCBI Taxonomy" id="62062"/>
    <lineage>
        <taxon>Eukaryota</taxon>
        <taxon>Metazoa</taxon>
        <taxon>Chordata</taxon>
        <taxon>Craniata</taxon>
        <taxon>Vertebrata</taxon>
        <taxon>Euteleostomi</taxon>
        <taxon>Actinopterygii</taxon>
        <taxon>Neopterygii</taxon>
        <taxon>Teleostei</taxon>
        <taxon>Protacanthopterygii</taxon>
        <taxon>Salmoniformes</taxon>
        <taxon>Salmonidae</taxon>
        <taxon>Salmoninae</taxon>
        <taxon>Hucho</taxon>
    </lineage>
</organism>
<dbReference type="SMART" id="SM01020">
    <property type="entry name" value="B2-adapt-app_C"/>
    <property type="match status" value="1"/>
</dbReference>
<dbReference type="SUPFAM" id="SSF49348">
    <property type="entry name" value="Clathrin adaptor appendage domain"/>
    <property type="match status" value="1"/>
</dbReference>
<keyword evidence="4" id="KW-0007">Acetylation</keyword>
<dbReference type="InterPro" id="IPR012295">
    <property type="entry name" value="TBP_dom_sf"/>
</dbReference>
<dbReference type="InterPro" id="IPR015151">
    <property type="entry name" value="B-adaptin_app_sub_C"/>
</dbReference>
<dbReference type="SMART" id="SM00809">
    <property type="entry name" value="Alpha_adaptinC2"/>
    <property type="match status" value="1"/>
</dbReference>
<evidence type="ECO:0000259" key="10">
    <source>
        <dbReference type="SMART" id="SM01020"/>
    </source>
</evidence>
<reference evidence="11" key="2">
    <citation type="submission" date="2025-08" db="UniProtKB">
        <authorList>
            <consortium name="Ensembl"/>
        </authorList>
    </citation>
    <scope>IDENTIFICATION</scope>
</reference>
<dbReference type="SUPFAM" id="SSF48371">
    <property type="entry name" value="ARM repeat"/>
    <property type="match status" value="1"/>
</dbReference>
<reference evidence="12" key="1">
    <citation type="submission" date="2018-06" db="EMBL/GenBank/DDBJ databases">
        <title>Genome assembly of Danube salmon.</title>
        <authorList>
            <person name="Macqueen D.J."/>
            <person name="Gundappa M.K."/>
        </authorList>
    </citation>
    <scope>NUCLEOTIDE SEQUENCE [LARGE SCALE GENOMIC DNA]</scope>
</reference>
<dbReference type="Proteomes" id="UP000314982">
    <property type="component" value="Unassembled WGS sequence"/>
</dbReference>
<evidence type="ECO:0000256" key="8">
    <source>
        <dbReference type="SAM" id="MobiDB-lite"/>
    </source>
</evidence>
<accession>A0A4W5NE62</accession>
<comment type="subcellular location">
    <subcellularLocation>
        <location evidence="6">Endomembrane system</location>
        <topology evidence="6">Peripheral membrane protein</topology>
        <orientation evidence="6">Cytoplasmic side</orientation>
    </subcellularLocation>
</comment>
<dbReference type="SUPFAM" id="SSF55711">
    <property type="entry name" value="Subdomain of clathrin and coatomer appendage domain"/>
    <property type="match status" value="1"/>
</dbReference>
<dbReference type="PIRSF" id="PIRSF002291">
    <property type="entry name" value="AP_complex_beta"/>
    <property type="match status" value="1"/>
</dbReference>
<dbReference type="InterPro" id="IPR016024">
    <property type="entry name" value="ARM-type_fold"/>
</dbReference>
<dbReference type="FunFam" id="2.60.40.1150:FF:000001">
    <property type="entry name" value="AP complex subunit beta"/>
    <property type="match status" value="1"/>
</dbReference>
<dbReference type="Pfam" id="PF02883">
    <property type="entry name" value="Alpha_adaptinC2"/>
    <property type="match status" value="1"/>
</dbReference>
<evidence type="ECO:0000256" key="5">
    <source>
        <dbReference type="ARBA" id="ARBA00023136"/>
    </source>
</evidence>
<dbReference type="Pfam" id="PF01602">
    <property type="entry name" value="Adaptin_N"/>
    <property type="match status" value="1"/>
</dbReference>
<dbReference type="GO" id="GO:0031410">
    <property type="term" value="C:cytoplasmic vesicle"/>
    <property type="evidence" value="ECO:0007669"/>
    <property type="project" value="UniProtKB-ARBA"/>
</dbReference>
<dbReference type="FunFam" id="3.30.310.10:FF:000003">
    <property type="entry name" value="AP complex subunit beta"/>
    <property type="match status" value="1"/>
</dbReference>
<feature type="compositionally biased region" description="Low complexity" evidence="8">
    <location>
        <begin position="610"/>
        <end position="640"/>
    </location>
</feature>
<dbReference type="GO" id="GO:0012505">
    <property type="term" value="C:endomembrane system"/>
    <property type="evidence" value="ECO:0007669"/>
    <property type="project" value="UniProtKB-SubCell"/>
</dbReference>
<evidence type="ECO:0000256" key="1">
    <source>
        <dbReference type="ARBA" id="ARBA00006613"/>
    </source>
</evidence>
<dbReference type="PANTHER" id="PTHR11134">
    <property type="entry name" value="ADAPTOR COMPLEX SUBUNIT BETA FAMILY MEMBER"/>
    <property type="match status" value="1"/>
</dbReference>
<dbReference type="SMART" id="SM00185">
    <property type="entry name" value="ARM"/>
    <property type="match status" value="2"/>
</dbReference>
<dbReference type="InterPro" id="IPR013041">
    <property type="entry name" value="Clathrin_app_Ig-like_sf"/>
</dbReference>
<evidence type="ECO:0000256" key="7">
    <source>
        <dbReference type="PIRNR" id="PIRNR002291"/>
    </source>
</evidence>
<keyword evidence="12" id="KW-1185">Reference proteome</keyword>
<dbReference type="AlphaFoldDB" id="A0A4W5NE62"/>
<keyword evidence="5 7" id="KW-0472">Membrane</keyword>
<evidence type="ECO:0000256" key="2">
    <source>
        <dbReference type="ARBA" id="ARBA00022448"/>
    </source>
</evidence>
<dbReference type="GeneTree" id="ENSGT00940000155991"/>
<evidence type="ECO:0000256" key="3">
    <source>
        <dbReference type="ARBA" id="ARBA00022927"/>
    </source>
</evidence>
<keyword evidence="3 7" id="KW-0653">Protein transport</keyword>
<dbReference type="Ensembl" id="ENSHHUT00000051019.1">
    <property type="protein sequence ID" value="ENSHHUP00000049237.1"/>
    <property type="gene ID" value="ENSHHUG00000028487.1"/>
</dbReference>
<dbReference type="GO" id="GO:0006886">
    <property type="term" value="P:intracellular protein transport"/>
    <property type="evidence" value="ECO:0007669"/>
    <property type="project" value="InterPro"/>
</dbReference>
<dbReference type="Gene3D" id="3.30.310.10">
    <property type="entry name" value="TATA-Binding Protein"/>
    <property type="match status" value="1"/>
</dbReference>
<dbReference type="GO" id="GO:0016192">
    <property type="term" value="P:vesicle-mediated transport"/>
    <property type="evidence" value="ECO:0007669"/>
    <property type="project" value="InterPro"/>
</dbReference>
<dbReference type="InterPro" id="IPR009028">
    <property type="entry name" value="Coatomer/calthrin_app_sub_C"/>
</dbReference>
<dbReference type="InterPro" id="IPR011989">
    <property type="entry name" value="ARM-like"/>
</dbReference>
<comment type="similarity">
    <text evidence="1 7">Belongs to the adaptor complexes large subunit family.</text>
</comment>
<feature type="domain" description="Clathrin adaptor alpha/beta/gamma-adaptin appendage Ig-like subdomain" evidence="9">
    <location>
        <begin position="713"/>
        <end position="823"/>
    </location>
</feature>
<protein>
    <recommendedName>
        <fullName evidence="7">AP complex subunit beta</fullName>
    </recommendedName>
</protein>
<dbReference type="InterPro" id="IPR026739">
    <property type="entry name" value="AP_beta"/>
</dbReference>
<evidence type="ECO:0000313" key="11">
    <source>
        <dbReference type="Ensembl" id="ENSHHUP00000049237.1"/>
    </source>
</evidence>
<reference evidence="11" key="3">
    <citation type="submission" date="2025-09" db="UniProtKB">
        <authorList>
            <consortium name="Ensembl"/>
        </authorList>
    </citation>
    <scope>IDENTIFICATION</scope>
</reference>
<proteinExistence type="inferred from homology"/>
<feature type="region of interest" description="Disordered" evidence="8">
    <location>
        <begin position="590"/>
        <end position="652"/>
    </location>
</feature>
<dbReference type="Gene3D" id="2.60.40.1150">
    <property type="match status" value="1"/>
</dbReference>
<feature type="domain" description="Beta-adaptin appendage C-terminal subdomain" evidence="10">
    <location>
        <begin position="832"/>
        <end position="942"/>
    </location>
</feature>
<dbReference type="InterPro" id="IPR013037">
    <property type="entry name" value="Clathrin_b-adaptin_app_Ig-like"/>
</dbReference>
<dbReference type="InterPro" id="IPR008152">
    <property type="entry name" value="Clathrin_a/b/g-adaptin_app_Ig"/>
</dbReference>
<evidence type="ECO:0000259" key="9">
    <source>
        <dbReference type="SMART" id="SM00809"/>
    </source>
</evidence>
<evidence type="ECO:0000256" key="6">
    <source>
        <dbReference type="ARBA" id="ARBA00029433"/>
    </source>
</evidence>
<dbReference type="InterPro" id="IPR000225">
    <property type="entry name" value="Armadillo"/>
</dbReference>
<dbReference type="InterPro" id="IPR016342">
    <property type="entry name" value="AP_complex_bsu_1_2_4"/>
</dbReference>